<evidence type="ECO:0000256" key="8">
    <source>
        <dbReference type="SAM" id="MobiDB-lite"/>
    </source>
</evidence>
<dbReference type="InterPro" id="IPR029071">
    <property type="entry name" value="Ubiquitin-like_domsf"/>
</dbReference>
<feature type="transmembrane region" description="Helical" evidence="9">
    <location>
        <begin position="927"/>
        <end position="950"/>
    </location>
</feature>
<feature type="compositionally biased region" description="Low complexity" evidence="8">
    <location>
        <begin position="769"/>
        <end position="796"/>
    </location>
</feature>
<evidence type="ECO:0000259" key="10">
    <source>
        <dbReference type="PROSITE" id="PS50053"/>
    </source>
</evidence>
<dbReference type="Pfam" id="PF01172">
    <property type="entry name" value="SBDS_N"/>
    <property type="match status" value="1"/>
</dbReference>
<comment type="caution">
    <text evidence="11">The sequence shown here is derived from an EMBL/GenBank/DDBJ whole genome shotgun (WGS) entry which is preliminary data.</text>
</comment>
<dbReference type="InterPro" id="IPR019783">
    <property type="entry name" value="SDO1/SBDS_N"/>
</dbReference>
<protein>
    <recommendedName>
        <fullName evidence="10">Ubiquitin-like domain-containing protein</fullName>
    </recommendedName>
</protein>
<keyword evidence="9" id="KW-0812">Transmembrane</keyword>
<evidence type="ECO:0000313" key="11">
    <source>
        <dbReference type="EMBL" id="KAA0156637.1"/>
    </source>
</evidence>
<dbReference type="InterPro" id="IPR000626">
    <property type="entry name" value="Ubiquitin-like_dom"/>
</dbReference>
<feature type="domain" description="Ubiquitin-like" evidence="10">
    <location>
        <begin position="415"/>
        <end position="468"/>
    </location>
</feature>
<evidence type="ECO:0000256" key="3">
    <source>
        <dbReference type="ARBA" id="ARBA00007433"/>
    </source>
</evidence>
<dbReference type="SUPFAM" id="SSF109728">
    <property type="entry name" value="Hypothetical protein AF0491, middle domain"/>
    <property type="match status" value="1"/>
</dbReference>
<dbReference type="Gene3D" id="1.10.10.900">
    <property type="entry name" value="SBDS protein C-terminal domain, subdomain 1"/>
    <property type="match status" value="1"/>
</dbReference>
<feature type="region of interest" description="Disordered" evidence="8">
    <location>
        <begin position="760"/>
        <end position="890"/>
    </location>
</feature>
<feature type="compositionally biased region" description="Acidic residues" evidence="8">
    <location>
        <begin position="836"/>
        <end position="850"/>
    </location>
</feature>
<keyword evidence="9" id="KW-0472">Membrane</keyword>
<evidence type="ECO:0000256" key="1">
    <source>
        <dbReference type="ARBA" id="ARBA00004123"/>
    </source>
</evidence>
<dbReference type="InterPro" id="IPR036786">
    <property type="entry name" value="Ribosome_mat_SBDS_N_sf"/>
</dbReference>
<dbReference type="PANTHER" id="PTHR10927:SF1">
    <property type="entry name" value="RIBOSOME MATURATION PROTEIN SBDS"/>
    <property type="match status" value="1"/>
</dbReference>
<dbReference type="SUPFAM" id="SSF54236">
    <property type="entry name" value="Ubiquitin-like"/>
    <property type="match status" value="1"/>
</dbReference>
<dbReference type="InterPro" id="IPR018978">
    <property type="entry name" value="SDO1/SBDS_central"/>
</dbReference>
<comment type="subunit">
    <text evidence="7">Associates with the 60S ribosomal subunit.</text>
</comment>
<accession>A0A5A8CW86</accession>
<gene>
    <name evidence="11" type="ORF">FNF29_00748</name>
</gene>
<dbReference type="Gene3D" id="3.10.20.90">
    <property type="entry name" value="Phosphatidylinositol 3-kinase Catalytic Subunit, Chain A, domain 1"/>
    <property type="match status" value="1"/>
</dbReference>
<keyword evidence="6" id="KW-0539">Nucleus</keyword>
<proteinExistence type="inferred from homology"/>
<evidence type="ECO:0000313" key="12">
    <source>
        <dbReference type="Proteomes" id="UP000323011"/>
    </source>
</evidence>
<dbReference type="InterPro" id="IPR002140">
    <property type="entry name" value="Sdo1/SBDS"/>
</dbReference>
<evidence type="ECO:0000256" key="6">
    <source>
        <dbReference type="ARBA" id="ARBA00023242"/>
    </source>
</evidence>
<keyword evidence="4" id="KW-0963">Cytoplasm</keyword>
<feature type="compositionally biased region" description="Low complexity" evidence="8">
    <location>
        <begin position="866"/>
        <end position="890"/>
    </location>
</feature>
<evidence type="ECO:0000256" key="9">
    <source>
        <dbReference type="SAM" id="Phobius"/>
    </source>
</evidence>
<keyword evidence="5" id="KW-0690">Ribosome biogenesis</keyword>
<feature type="transmembrane region" description="Helical" evidence="9">
    <location>
        <begin position="896"/>
        <end position="915"/>
    </location>
</feature>
<dbReference type="SUPFAM" id="SSF89895">
    <property type="entry name" value="FYSH domain"/>
    <property type="match status" value="1"/>
</dbReference>
<dbReference type="CDD" id="cd17039">
    <property type="entry name" value="Ubl_ubiquitin_like"/>
    <property type="match status" value="1"/>
</dbReference>
<sequence>MSRAISMPVTQVRLTNVAIVKLKKAGKRFEIACYKNMALNWRNGVETDIGEVLQTDSVFANVSKGVVAKDADLLKAFGTTDHAACALKILNSGQLQVSDKERAAQLETMFHDIATIVASKTINPESGRPYPVAVIERAMSDAHVSVRAEKAAKMQALEVIRVLQERIPIERARLRIRVAAPLEVLPFLEAAIAEAVPSAEVERTENSGDGIAALIVLILPASYRVVEDLVTAKLDMGAALTVVDQGVADAGGAAAASSGGASAADAGDAIIGDALRLRASMEGSVSPDAAAAEAAGMGLSRVYVAGAAAAAAAAAGGAAAAEAGPPAAGSAGGFACTKCAGAGFATREAYREHFRSDWHRVNLKRGMRKLEPLSEAEWTGLSDEERARAMISEDAASRRGTKATRAMAQATGRMLHVIDVYQTDKSIVVAVEESDTLADLKKRITSRHVDSPAPSAQRLVAGGKELSDLGVSVRVALGSTDAVGPPVPSSPLVAATIGGVAPQPASSGAPLAAAGSQDAHQSQAFQHFAAAARSVQQQWAMHGPPSSAGFHPFGVPMAPGSPIMPPHSSPGMPSPEAMHAHFRAMALGAMASSGGSPAHSLGHAMSAGHQLSPHFPAPGSPHHMGMSPGPLPGLFPYSGPGGLPSPFLGAQGSPHMAPPHGLLPPGMALPPVPYTAAPGTPPIHTAHGMRHAMSASPHSHPFVNPGSNDASPPHALPQPAVAVAPPSVYAMHGSAASHGATAPPANPPLSVLAAAVAAPPPAPTPGPAGPAASPGAPAGAESATAAPAPVDAPPGAQLAGRDGLRNRASRGEAPRSRAASASGSDSGATSHSDDEGGRDDDDHDEDDEAGASDRTRQHGEEDDTGVRAGPAVGGPAVPAEGEPAARPAAAAEDPQGLMRFVNFGLAFQLLMLWFVLTQGGDASRVRFGAVVAVVVYLWVSGALGAFFSAVKAACCCNFCSCCCCFCAGARRGQPSDAQPARPTRGIIPDSAAAVSAFVLSALPSWQPPPPMPEAVEAAM</sequence>
<dbReference type="Proteomes" id="UP000323011">
    <property type="component" value="Unassembled WGS sequence"/>
</dbReference>
<comment type="subcellular location">
    <subcellularLocation>
        <location evidence="2">Cytoplasm</location>
    </subcellularLocation>
    <subcellularLocation>
        <location evidence="1">Nucleus</location>
    </subcellularLocation>
</comment>
<comment type="similarity">
    <text evidence="3">Belongs to the SDO1/SBDS family.</text>
</comment>
<evidence type="ECO:0000256" key="2">
    <source>
        <dbReference type="ARBA" id="ARBA00004496"/>
    </source>
</evidence>
<dbReference type="InterPro" id="IPR037188">
    <property type="entry name" value="Sdo1/SBDS_central_sf"/>
</dbReference>
<keyword evidence="12" id="KW-1185">Reference proteome</keyword>
<name>A0A5A8CW86_CAFRO</name>
<evidence type="ECO:0000256" key="4">
    <source>
        <dbReference type="ARBA" id="ARBA00022490"/>
    </source>
</evidence>
<dbReference type="GO" id="GO:0005737">
    <property type="term" value="C:cytoplasm"/>
    <property type="evidence" value="ECO:0007669"/>
    <property type="project" value="UniProtKB-SubCell"/>
</dbReference>
<feature type="compositionally biased region" description="Basic and acidic residues" evidence="8">
    <location>
        <begin position="802"/>
        <end position="815"/>
    </location>
</feature>
<dbReference type="EMBL" id="VLTN01000003">
    <property type="protein sequence ID" value="KAA0156637.1"/>
    <property type="molecule type" value="Genomic_DNA"/>
</dbReference>
<dbReference type="InterPro" id="IPR039100">
    <property type="entry name" value="Sdo1/SBDS-like"/>
</dbReference>
<dbReference type="Pfam" id="PF09377">
    <property type="entry name" value="SBDS_domain_II"/>
    <property type="match status" value="1"/>
</dbReference>
<dbReference type="Gene3D" id="3.30.1250.10">
    <property type="entry name" value="Ribosome maturation protein SBDS, N-terminal domain"/>
    <property type="match status" value="1"/>
</dbReference>
<evidence type="ECO:0000256" key="5">
    <source>
        <dbReference type="ARBA" id="ARBA00022517"/>
    </source>
</evidence>
<dbReference type="PROSITE" id="PS50053">
    <property type="entry name" value="UBIQUITIN_2"/>
    <property type="match status" value="1"/>
</dbReference>
<feature type="region of interest" description="Disordered" evidence="8">
    <location>
        <begin position="693"/>
        <end position="719"/>
    </location>
</feature>
<dbReference type="NCBIfam" id="TIGR00291">
    <property type="entry name" value="RNA_SBDS"/>
    <property type="match status" value="1"/>
</dbReference>
<feature type="compositionally biased region" description="Low complexity" evidence="8">
    <location>
        <begin position="816"/>
        <end position="830"/>
    </location>
</feature>
<dbReference type="PANTHER" id="PTHR10927">
    <property type="entry name" value="RIBOSOME MATURATION PROTEIN SBDS"/>
    <property type="match status" value="1"/>
</dbReference>
<reference evidence="11 12" key="1">
    <citation type="submission" date="2019-07" db="EMBL/GenBank/DDBJ databases">
        <title>Genomes of Cafeteria roenbergensis.</title>
        <authorList>
            <person name="Fischer M.G."/>
            <person name="Hackl T."/>
            <person name="Roman M."/>
        </authorList>
    </citation>
    <scope>NUCLEOTIDE SEQUENCE [LARGE SCALE GENOMIC DNA]</scope>
    <source>
        <strain evidence="11 12">BVI</strain>
    </source>
</reference>
<dbReference type="AlphaFoldDB" id="A0A5A8CW86"/>
<keyword evidence="9" id="KW-1133">Transmembrane helix</keyword>
<dbReference type="GO" id="GO:0005634">
    <property type="term" value="C:nucleus"/>
    <property type="evidence" value="ECO:0007669"/>
    <property type="project" value="UniProtKB-SubCell"/>
</dbReference>
<organism evidence="11 12">
    <name type="scientific">Cafeteria roenbergensis</name>
    <name type="common">Marine flagellate</name>
    <dbReference type="NCBI Taxonomy" id="33653"/>
    <lineage>
        <taxon>Eukaryota</taxon>
        <taxon>Sar</taxon>
        <taxon>Stramenopiles</taxon>
        <taxon>Bigyra</taxon>
        <taxon>Opalozoa</taxon>
        <taxon>Bicosoecida</taxon>
        <taxon>Cafeteriaceae</taxon>
        <taxon>Cafeteria</taxon>
    </lineage>
</organism>
<dbReference type="GO" id="GO:0042256">
    <property type="term" value="P:cytosolic ribosome assembly"/>
    <property type="evidence" value="ECO:0007669"/>
    <property type="project" value="InterPro"/>
</dbReference>
<evidence type="ECO:0000256" key="7">
    <source>
        <dbReference type="ARBA" id="ARBA00049708"/>
    </source>
</evidence>